<name>A0A6N2WF21_9FIRM</name>
<sequence>MEGIEKLWRAKHRLEEQTEGKQRLITGSGGHLFVKVDDSCLAACYFAMVRNQKTGQYHADVKGYLRTFSGYCNGIRLEQLSEEISGLAALVKELEGAQLSVSEEELCQFCYELETQETAEGEEREA</sequence>
<dbReference type="AlphaFoldDB" id="A0A6N2WF21"/>
<reference evidence="1" key="1">
    <citation type="submission" date="2019-11" db="EMBL/GenBank/DDBJ databases">
        <authorList>
            <person name="Feng L."/>
        </authorList>
    </citation>
    <scope>NUCLEOTIDE SEQUENCE</scope>
    <source>
        <strain evidence="1">CbolteaeLFYP116</strain>
    </source>
</reference>
<accession>A0A6N2WF21</accession>
<proteinExistence type="predicted"/>
<protein>
    <submittedName>
        <fullName evidence="1">Uncharacterized protein</fullName>
    </submittedName>
</protein>
<gene>
    <name evidence="1" type="ORF">CBLFYP116_03582</name>
</gene>
<evidence type="ECO:0000313" key="1">
    <source>
        <dbReference type="EMBL" id="VYT41309.1"/>
    </source>
</evidence>
<dbReference type="RefSeq" id="WP_156703663.1">
    <property type="nucleotide sequence ID" value="NZ_CACRTF010000016.1"/>
</dbReference>
<dbReference type="EMBL" id="CACRTF010000016">
    <property type="protein sequence ID" value="VYT41309.1"/>
    <property type="molecule type" value="Genomic_DNA"/>
</dbReference>
<organism evidence="1">
    <name type="scientific">Enterocloster bolteae</name>
    <dbReference type="NCBI Taxonomy" id="208479"/>
    <lineage>
        <taxon>Bacteria</taxon>
        <taxon>Bacillati</taxon>
        <taxon>Bacillota</taxon>
        <taxon>Clostridia</taxon>
        <taxon>Lachnospirales</taxon>
        <taxon>Lachnospiraceae</taxon>
        <taxon>Enterocloster</taxon>
    </lineage>
</organism>